<evidence type="ECO:0000313" key="6">
    <source>
        <dbReference type="EMBL" id="MBI0554670.1"/>
    </source>
</evidence>
<dbReference type="PROSITE" id="PS50088">
    <property type="entry name" value="ANK_REPEAT"/>
    <property type="match status" value="3"/>
</dbReference>
<dbReference type="AlphaFoldDB" id="A0A0H3I6N1"/>
<dbReference type="SUPFAM" id="SSF48403">
    <property type="entry name" value="Ankyrin repeat"/>
    <property type="match status" value="1"/>
</dbReference>
<reference evidence="5" key="2">
    <citation type="submission" date="2012-03" db="EMBL/GenBank/DDBJ databases">
        <authorList>
            <person name="Koskinen P."/>
            <person name="Laine P."/>
            <person name="Niemi O."/>
            <person name="Nykyri J."/>
            <person name="Harjunpaa H."/>
            <person name="Auvinen P."/>
            <person name="Paulin L."/>
            <person name="Pirhonen M."/>
            <person name="Palva T."/>
            <person name="Holm L."/>
        </authorList>
    </citation>
    <scope>NUCLEOTIDE SEQUENCE</scope>
    <source>
        <strain evidence="5">SCC3193</strain>
    </source>
</reference>
<evidence type="ECO:0000256" key="1">
    <source>
        <dbReference type="ARBA" id="ARBA00022737"/>
    </source>
</evidence>
<dbReference type="PROSITE" id="PS50297">
    <property type="entry name" value="ANK_REP_REGION"/>
    <property type="match status" value="1"/>
</dbReference>
<dbReference type="PATRIC" id="fig|1166016.3.peg.3630"/>
<gene>
    <name evidence="5" type="ordered locus">W5S_3571</name>
    <name evidence="6" type="ORF">F6Q06_09235</name>
</gene>
<dbReference type="InterPro" id="IPR036770">
    <property type="entry name" value="Ankyrin_rpt-contain_sf"/>
</dbReference>
<evidence type="ECO:0000256" key="4">
    <source>
        <dbReference type="SAM" id="MobiDB-lite"/>
    </source>
</evidence>
<accession>A0A0H3I6N1</accession>
<proteinExistence type="predicted"/>
<feature type="region of interest" description="Disordered" evidence="4">
    <location>
        <begin position="697"/>
        <end position="716"/>
    </location>
</feature>
<reference evidence="5 7" key="1">
    <citation type="journal article" date="2012" name="J. Bacteriol.">
        <title>Genome sequence of Pectobacterium sp. strain SCC3193.</title>
        <authorList>
            <person name="Koskinen J.P."/>
            <person name="Laine P."/>
            <person name="Niemi O."/>
            <person name="Nykyri J."/>
            <person name="Harjunpaa H."/>
            <person name="Auvinen P."/>
            <person name="Paulin L."/>
            <person name="Pirhonen M."/>
            <person name="Palva T."/>
            <person name="Holm L."/>
        </authorList>
    </citation>
    <scope>NUCLEOTIDE SEQUENCE [LARGE SCALE GENOMIC DNA]</scope>
    <source>
        <strain evidence="5 7">SCC3193</strain>
    </source>
</reference>
<keyword evidence="2 3" id="KW-0040">ANK repeat</keyword>
<keyword evidence="8" id="KW-1185">Reference proteome</keyword>
<dbReference type="Gene3D" id="1.25.40.20">
    <property type="entry name" value="Ankyrin repeat-containing domain"/>
    <property type="match status" value="3"/>
</dbReference>
<evidence type="ECO:0000256" key="2">
    <source>
        <dbReference type="ARBA" id="ARBA00023043"/>
    </source>
</evidence>
<feature type="repeat" description="ANK" evidence="3">
    <location>
        <begin position="542"/>
        <end position="574"/>
    </location>
</feature>
<evidence type="ECO:0000313" key="5">
    <source>
        <dbReference type="EMBL" id="AFI91640.1"/>
    </source>
</evidence>
<dbReference type="eggNOG" id="COG0666">
    <property type="taxonomic scope" value="Bacteria"/>
</dbReference>
<feature type="repeat" description="ANK" evidence="3">
    <location>
        <begin position="43"/>
        <end position="77"/>
    </location>
</feature>
<evidence type="ECO:0000313" key="8">
    <source>
        <dbReference type="Proteomes" id="UP001194579"/>
    </source>
</evidence>
<dbReference type="Pfam" id="PF12796">
    <property type="entry name" value="Ank_2"/>
    <property type="match status" value="2"/>
</dbReference>
<dbReference type="Proteomes" id="UP000008044">
    <property type="component" value="Chromosome"/>
</dbReference>
<dbReference type="EMBL" id="CP003415">
    <property type="protein sequence ID" value="AFI91640.1"/>
    <property type="molecule type" value="Genomic_DNA"/>
</dbReference>
<feature type="repeat" description="ANK" evidence="3">
    <location>
        <begin position="76"/>
        <end position="108"/>
    </location>
</feature>
<keyword evidence="1" id="KW-0677">Repeat</keyword>
<dbReference type="STRING" id="1905730.W5S_3571"/>
<dbReference type="PANTHER" id="PTHR24198:SF165">
    <property type="entry name" value="ANKYRIN REPEAT-CONTAINING PROTEIN-RELATED"/>
    <property type="match status" value="1"/>
</dbReference>
<dbReference type="Proteomes" id="UP001194579">
    <property type="component" value="Unassembled WGS sequence"/>
</dbReference>
<dbReference type="KEGG" id="pec:W5S_3571"/>
<dbReference type="InterPro" id="IPR002110">
    <property type="entry name" value="Ankyrin_rpt"/>
</dbReference>
<organism evidence="5 7">
    <name type="scientific">Pectobacterium parmentieri</name>
    <dbReference type="NCBI Taxonomy" id="1905730"/>
    <lineage>
        <taxon>Bacteria</taxon>
        <taxon>Pseudomonadati</taxon>
        <taxon>Pseudomonadota</taxon>
        <taxon>Gammaproteobacteria</taxon>
        <taxon>Enterobacterales</taxon>
        <taxon>Pectobacteriaceae</taxon>
        <taxon>Pectobacterium</taxon>
    </lineage>
</organism>
<dbReference type="SMART" id="SM00248">
    <property type="entry name" value="ANK"/>
    <property type="match status" value="7"/>
</dbReference>
<reference evidence="6" key="4">
    <citation type="submission" date="2024-05" db="EMBL/GenBank/DDBJ databases">
        <title>Identification of Pectobacterium versatile causing blackleg of potato from New York State with a whole genome sequencing approach.</title>
        <authorList>
            <person name="Ma X."/>
            <person name="Swingle B."/>
        </authorList>
    </citation>
    <scope>NUCLEOTIDE SEQUENCE</scope>
    <source>
        <strain evidence="6">NY1588A</strain>
    </source>
</reference>
<dbReference type="EMBL" id="WABS01000015">
    <property type="protein sequence ID" value="MBI0554670.1"/>
    <property type="molecule type" value="Genomic_DNA"/>
</dbReference>
<dbReference type="RefSeq" id="WP_014701110.1">
    <property type="nucleotide sequence ID" value="NC_017845.1"/>
</dbReference>
<evidence type="ECO:0000256" key="3">
    <source>
        <dbReference type="PROSITE-ProRule" id="PRU00023"/>
    </source>
</evidence>
<name>A0A0H3I6N1_PECPM</name>
<dbReference type="HOGENOM" id="CLU_018390_0_0_6"/>
<reference evidence="8" key="3">
    <citation type="submission" date="2023-07" db="EMBL/GenBank/DDBJ databases">
        <title>Identification of Pectobacterium versatile causing blackleg of potato from New York State with a whole genome sequencing approach.</title>
        <authorList>
            <person name="Ma X."/>
            <person name="Swingle B."/>
        </authorList>
    </citation>
    <scope>NUCLEOTIDE SEQUENCE [LARGE SCALE GENOMIC DNA]</scope>
    <source>
        <strain evidence="8">NY1588A</strain>
    </source>
</reference>
<evidence type="ECO:0000313" key="7">
    <source>
        <dbReference type="Proteomes" id="UP000008044"/>
    </source>
</evidence>
<protein>
    <submittedName>
        <fullName evidence="5">Ankyrin domain protein</fullName>
    </submittedName>
    <submittedName>
        <fullName evidence="6">Ankyrin repeat domain-containing protein</fullName>
    </submittedName>
</protein>
<sequence>MFGSSSKTDSLDTICFSDESVSKKRKRIDRYLAANGDINALSDGQTVLYKLSQDRDSEIDLVRYLLEKGASVETPEGESALFAAITSYSPELATLLLQRGAQLDFYDNQRRGWLNCFFDLPESAVYTHAQRATMLERLLENGLDINQPVLFHPKAEKHHPVDILLEKQDRFLLMRLFQADSRVRLTGTSILETVFRHAGSWMTLEVFQLIVAQAEREGMRESGFMLSFDQALKNQTQKSTFTWLEMALRCGMPAPFCAFLLETFPDMRCDAPSHSVLLDALEKSYPPALIRRIAERTADLDRRYPLRFDQNEPDYEGDEYYAEHEHYASQGTVLAQYLVLSAKAAVTDSRVYRVFSSTLQHLLESGASPNIGYTIWEDCDDTPTTWPALYTLCEAMIATGQYHTDLIDLLMAHGVDFNQQHVLQESGALPLGMALLLYSQSSPHESALLNIFQHLHACGMNLHSLAPDGMNMVYAAAAGCRPLVLNWLIQQGVSLNTETASYLSPPPYRVIYNVGVTSERRKATLEVLLQHGIDKDIVWGEHAMTPLMLAAKQGAQHCLEVLLQYGANPNARAAGGMTPALFAIMSRHSIDFPPRPESVSARMLAILHAYGANLSQGNDDGITPLSLSVQDDRKEIFEALLRLTSFTEEQLRCLLDGKRPVLAYFAERLQTLLALPAPHAEAGLSYFSIPRKPATLGPVRGEAEKSDTGSNFMPGG</sequence>
<dbReference type="PANTHER" id="PTHR24198">
    <property type="entry name" value="ANKYRIN REPEAT AND PROTEIN KINASE DOMAIN-CONTAINING PROTEIN"/>
    <property type="match status" value="1"/>
</dbReference>